<feature type="region of interest" description="Disordered" evidence="1">
    <location>
        <begin position="53"/>
        <end position="100"/>
    </location>
</feature>
<name>A0A183LIK2_9TREM</name>
<sequence length="128" mass="15091">MKNISDPLVRHDQPRPTVGDNKADSSGGRNQEEALQVVRTHIEESIQLRHKASYHLEFSKPKEERNIKEHITPRNENRHEKNEQELDRTGKEGLGQSRLEDAGRRPLLILDFEYRQLKACEIMHYWKL</sequence>
<dbReference type="EMBL" id="UZAI01001064">
    <property type="protein sequence ID" value="VDO58668.1"/>
    <property type="molecule type" value="Genomic_DNA"/>
</dbReference>
<dbReference type="Proteomes" id="UP000277204">
    <property type="component" value="Unassembled WGS sequence"/>
</dbReference>
<accession>A0A183LIK2</accession>
<evidence type="ECO:0000313" key="3">
    <source>
        <dbReference type="Proteomes" id="UP000277204"/>
    </source>
</evidence>
<dbReference type="AlphaFoldDB" id="A0A183LIK2"/>
<organism evidence="2 3">
    <name type="scientific">Schistosoma margrebowiei</name>
    <dbReference type="NCBI Taxonomy" id="48269"/>
    <lineage>
        <taxon>Eukaryota</taxon>
        <taxon>Metazoa</taxon>
        <taxon>Spiralia</taxon>
        <taxon>Lophotrochozoa</taxon>
        <taxon>Platyhelminthes</taxon>
        <taxon>Trematoda</taxon>
        <taxon>Digenea</taxon>
        <taxon>Strigeidida</taxon>
        <taxon>Schistosomatoidea</taxon>
        <taxon>Schistosomatidae</taxon>
        <taxon>Schistosoma</taxon>
    </lineage>
</organism>
<gene>
    <name evidence="2" type="ORF">SMRZ_LOCUS3627</name>
</gene>
<feature type="compositionally biased region" description="Basic and acidic residues" evidence="1">
    <location>
        <begin position="57"/>
        <end position="91"/>
    </location>
</feature>
<evidence type="ECO:0000313" key="2">
    <source>
        <dbReference type="EMBL" id="VDO58668.1"/>
    </source>
</evidence>
<evidence type="ECO:0000256" key="1">
    <source>
        <dbReference type="SAM" id="MobiDB-lite"/>
    </source>
</evidence>
<reference evidence="2 3" key="1">
    <citation type="submission" date="2018-11" db="EMBL/GenBank/DDBJ databases">
        <authorList>
            <consortium name="Pathogen Informatics"/>
        </authorList>
    </citation>
    <scope>NUCLEOTIDE SEQUENCE [LARGE SCALE GENOMIC DNA]</scope>
    <source>
        <strain evidence="2 3">Zambia</strain>
    </source>
</reference>
<feature type="region of interest" description="Disordered" evidence="1">
    <location>
        <begin position="1"/>
        <end position="31"/>
    </location>
</feature>
<keyword evidence="3" id="KW-1185">Reference proteome</keyword>
<proteinExistence type="predicted"/>
<protein>
    <submittedName>
        <fullName evidence="2">Uncharacterized protein</fullName>
    </submittedName>
</protein>